<evidence type="ECO:0000313" key="1">
    <source>
        <dbReference type="EMBL" id="KAG8433815.1"/>
    </source>
</evidence>
<gene>
    <name evidence="1" type="ORF">GDO86_012257</name>
</gene>
<comment type="caution">
    <text evidence="1">The sequence shown here is derived from an EMBL/GenBank/DDBJ whole genome shotgun (WGS) entry which is preliminary data.</text>
</comment>
<dbReference type="Pfam" id="PF19193">
    <property type="entry name" value="Tectonin"/>
    <property type="match status" value="1"/>
</dbReference>
<reference evidence="1" key="1">
    <citation type="thesis" date="2020" institute="ProQuest LLC" country="789 East Eisenhower Parkway, Ann Arbor, MI, USA">
        <title>Comparative Genomics and Chromosome Evolution.</title>
        <authorList>
            <person name="Mudd A.B."/>
        </authorList>
    </citation>
    <scope>NUCLEOTIDE SEQUENCE</scope>
    <source>
        <strain evidence="1">Female2</strain>
        <tissue evidence="1">Blood</tissue>
    </source>
</reference>
<dbReference type="Proteomes" id="UP000812440">
    <property type="component" value="Chromosome 7"/>
</dbReference>
<keyword evidence="2" id="KW-1185">Reference proteome</keyword>
<proteinExistence type="predicted"/>
<sequence length="77" mass="8317">MVEVGTDGSVYGVDSNGCAYKRRGICPKIPMGTSWVQLRPCKGFKHLSYDSGFLWLITQAGNVLKCAVPVSVVPTLL</sequence>
<dbReference type="OrthoDB" id="166585at2759"/>
<dbReference type="EMBL" id="JAACNH010000008">
    <property type="protein sequence ID" value="KAG8433815.1"/>
    <property type="molecule type" value="Genomic_DNA"/>
</dbReference>
<evidence type="ECO:0000313" key="2">
    <source>
        <dbReference type="Proteomes" id="UP000812440"/>
    </source>
</evidence>
<organism evidence="1 2">
    <name type="scientific">Hymenochirus boettgeri</name>
    <name type="common">Congo dwarf clawed frog</name>
    <dbReference type="NCBI Taxonomy" id="247094"/>
    <lineage>
        <taxon>Eukaryota</taxon>
        <taxon>Metazoa</taxon>
        <taxon>Chordata</taxon>
        <taxon>Craniata</taxon>
        <taxon>Vertebrata</taxon>
        <taxon>Euteleostomi</taxon>
        <taxon>Amphibia</taxon>
        <taxon>Batrachia</taxon>
        <taxon>Anura</taxon>
        <taxon>Pipoidea</taxon>
        <taxon>Pipidae</taxon>
        <taxon>Pipinae</taxon>
        <taxon>Hymenochirus</taxon>
    </lineage>
</organism>
<name>A0A8T2ILJ4_9PIPI</name>
<protein>
    <submittedName>
        <fullName evidence="1">Uncharacterized protein</fullName>
    </submittedName>
</protein>
<dbReference type="AlphaFoldDB" id="A0A8T2ILJ4"/>
<dbReference type="InterPro" id="IPR006624">
    <property type="entry name" value="Beta-propeller_rpt_TECPR"/>
</dbReference>
<accession>A0A8T2ILJ4</accession>